<dbReference type="SMART" id="SM00710">
    <property type="entry name" value="PbH1"/>
    <property type="match status" value="5"/>
</dbReference>
<feature type="non-terminal residue" evidence="9">
    <location>
        <position position="174"/>
    </location>
</feature>
<evidence type="ECO:0000256" key="3">
    <source>
        <dbReference type="ARBA" id="ARBA00022512"/>
    </source>
</evidence>
<sequence length="174" mass="18331">MFAHVTNVTITGGILNATGQYLWDCKKAGGHCPNGAKTLAVFNSDGVQIRGVTLYDSQMFHLAILGSSNVLMEDLTIKAAESSPNTDGIHISTSSHVNITGKTVIGTGDDCVSLGPGSKNVWIENVIAGPGHGISIGSLGRENIEDSVEHIHVQNVHLEGTQNGVRIKTFANNK</sequence>
<dbReference type="InterPro" id="IPR006626">
    <property type="entry name" value="PbH1"/>
</dbReference>
<name>A0A9P0ZKL1_CUSEU</name>
<evidence type="ECO:0000256" key="7">
    <source>
        <dbReference type="ARBA" id="ARBA00023316"/>
    </source>
</evidence>
<reference evidence="9" key="1">
    <citation type="submission" date="2022-07" db="EMBL/GenBank/DDBJ databases">
        <authorList>
            <person name="Macas J."/>
            <person name="Novak P."/>
            <person name="Neumann P."/>
        </authorList>
    </citation>
    <scope>NUCLEOTIDE SEQUENCE</scope>
</reference>
<evidence type="ECO:0000313" key="10">
    <source>
        <dbReference type="Proteomes" id="UP001152484"/>
    </source>
</evidence>
<evidence type="ECO:0000256" key="4">
    <source>
        <dbReference type="ARBA" id="ARBA00022525"/>
    </source>
</evidence>
<dbReference type="EMBL" id="CAMAPE010000038">
    <property type="protein sequence ID" value="CAH9102093.1"/>
    <property type="molecule type" value="Genomic_DNA"/>
</dbReference>
<evidence type="ECO:0008006" key="11">
    <source>
        <dbReference type="Google" id="ProtNLM"/>
    </source>
</evidence>
<dbReference type="InterPro" id="IPR012334">
    <property type="entry name" value="Pectin_lyas_fold"/>
</dbReference>
<evidence type="ECO:0000256" key="1">
    <source>
        <dbReference type="ARBA" id="ARBA00004191"/>
    </source>
</evidence>
<keyword evidence="3" id="KW-0134">Cell wall</keyword>
<evidence type="ECO:0000256" key="8">
    <source>
        <dbReference type="RuleBase" id="RU361169"/>
    </source>
</evidence>
<dbReference type="OrthoDB" id="1909044at2759"/>
<keyword evidence="5 8" id="KW-0378">Hydrolase</keyword>
<gene>
    <name evidence="9" type="ORF">CEURO_LOCUS15683</name>
</gene>
<dbReference type="PANTHER" id="PTHR31375">
    <property type="match status" value="1"/>
</dbReference>
<dbReference type="GO" id="GO:0004650">
    <property type="term" value="F:polygalacturonase activity"/>
    <property type="evidence" value="ECO:0007669"/>
    <property type="project" value="InterPro"/>
</dbReference>
<proteinExistence type="inferred from homology"/>
<evidence type="ECO:0000256" key="5">
    <source>
        <dbReference type="ARBA" id="ARBA00022801"/>
    </source>
</evidence>
<comment type="caution">
    <text evidence="9">The sequence shown here is derived from an EMBL/GenBank/DDBJ whole genome shotgun (WGS) entry which is preliminary data.</text>
</comment>
<keyword evidence="6 8" id="KW-0326">Glycosidase</keyword>
<dbReference type="AlphaFoldDB" id="A0A9P0ZKL1"/>
<evidence type="ECO:0000256" key="6">
    <source>
        <dbReference type="ARBA" id="ARBA00023295"/>
    </source>
</evidence>
<comment type="subcellular location">
    <subcellularLocation>
        <location evidence="1">Secreted</location>
        <location evidence="1">Cell wall</location>
    </subcellularLocation>
</comment>
<keyword evidence="4" id="KW-0964">Secreted</keyword>
<keyword evidence="10" id="KW-1185">Reference proteome</keyword>
<dbReference type="SUPFAM" id="SSF51126">
    <property type="entry name" value="Pectin lyase-like"/>
    <property type="match status" value="1"/>
</dbReference>
<evidence type="ECO:0000313" key="9">
    <source>
        <dbReference type="EMBL" id="CAH9102093.1"/>
    </source>
</evidence>
<dbReference type="GO" id="GO:0071555">
    <property type="term" value="P:cell wall organization"/>
    <property type="evidence" value="ECO:0007669"/>
    <property type="project" value="UniProtKB-KW"/>
</dbReference>
<dbReference type="InterPro" id="IPR000743">
    <property type="entry name" value="Glyco_hydro_28"/>
</dbReference>
<dbReference type="InterPro" id="IPR011050">
    <property type="entry name" value="Pectin_lyase_fold/virulence"/>
</dbReference>
<evidence type="ECO:0000256" key="2">
    <source>
        <dbReference type="ARBA" id="ARBA00008834"/>
    </source>
</evidence>
<dbReference type="Pfam" id="PF00295">
    <property type="entry name" value="Glyco_hydro_28"/>
    <property type="match status" value="1"/>
</dbReference>
<dbReference type="GO" id="GO:0005975">
    <property type="term" value="P:carbohydrate metabolic process"/>
    <property type="evidence" value="ECO:0007669"/>
    <property type="project" value="InterPro"/>
</dbReference>
<accession>A0A9P0ZKL1</accession>
<dbReference type="Proteomes" id="UP001152484">
    <property type="component" value="Unassembled WGS sequence"/>
</dbReference>
<comment type="similarity">
    <text evidence="2 8">Belongs to the glycosyl hydrolase 28 family.</text>
</comment>
<dbReference type="Gene3D" id="2.160.20.10">
    <property type="entry name" value="Single-stranded right-handed beta-helix, Pectin lyase-like"/>
    <property type="match status" value="1"/>
</dbReference>
<keyword evidence="7" id="KW-0961">Cell wall biogenesis/degradation</keyword>
<protein>
    <recommendedName>
        <fullName evidence="11">Polygalacturonase</fullName>
    </recommendedName>
</protein>
<organism evidence="9 10">
    <name type="scientific">Cuscuta europaea</name>
    <name type="common">European dodder</name>
    <dbReference type="NCBI Taxonomy" id="41803"/>
    <lineage>
        <taxon>Eukaryota</taxon>
        <taxon>Viridiplantae</taxon>
        <taxon>Streptophyta</taxon>
        <taxon>Embryophyta</taxon>
        <taxon>Tracheophyta</taxon>
        <taxon>Spermatophyta</taxon>
        <taxon>Magnoliopsida</taxon>
        <taxon>eudicotyledons</taxon>
        <taxon>Gunneridae</taxon>
        <taxon>Pentapetalae</taxon>
        <taxon>asterids</taxon>
        <taxon>lamiids</taxon>
        <taxon>Solanales</taxon>
        <taxon>Convolvulaceae</taxon>
        <taxon>Cuscuteae</taxon>
        <taxon>Cuscuta</taxon>
        <taxon>Cuscuta subgen. Cuscuta</taxon>
    </lineage>
</organism>